<feature type="transmembrane region" description="Helical" evidence="8">
    <location>
        <begin position="70"/>
        <end position="88"/>
    </location>
</feature>
<evidence type="ECO:0000256" key="5">
    <source>
        <dbReference type="ARBA" id="ARBA00023065"/>
    </source>
</evidence>
<dbReference type="Gene3D" id="1.20.1530.20">
    <property type="match status" value="1"/>
</dbReference>
<dbReference type="InterPro" id="IPR006153">
    <property type="entry name" value="Cation/H_exchanger_TM"/>
</dbReference>
<gene>
    <name evidence="10" type="ORF">NP233_g5458</name>
</gene>
<evidence type="ECO:0000256" key="7">
    <source>
        <dbReference type="SAM" id="MobiDB-lite"/>
    </source>
</evidence>
<dbReference type="AlphaFoldDB" id="A0AAD5VVH0"/>
<evidence type="ECO:0000313" key="10">
    <source>
        <dbReference type="EMBL" id="KAJ3568823.1"/>
    </source>
</evidence>
<feature type="transmembrane region" description="Helical" evidence="8">
    <location>
        <begin position="391"/>
        <end position="413"/>
    </location>
</feature>
<dbReference type="InterPro" id="IPR038770">
    <property type="entry name" value="Na+/solute_symporter_sf"/>
</dbReference>
<feature type="transmembrane region" description="Helical" evidence="8">
    <location>
        <begin position="355"/>
        <end position="379"/>
    </location>
</feature>
<keyword evidence="4 8" id="KW-1133">Transmembrane helix</keyword>
<keyword evidence="5" id="KW-0406">Ion transport</keyword>
<dbReference type="Proteomes" id="UP001213000">
    <property type="component" value="Unassembled WGS sequence"/>
</dbReference>
<feature type="region of interest" description="Disordered" evidence="7">
    <location>
        <begin position="452"/>
        <end position="474"/>
    </location>
</feature>
<dbReference type="GO" id="GO:0015297">
    <property type="term" value="F:antiporter activity"/>
    <property type="evidence" value="ECO:0007669"/>
    <property type="project" value="InterPro"/>
</dbReference>
<accession>A0AAD5VVH0</accession>
<feature type="transmembrane region" description="Helical" evidence="8">
    <location>
        <begin position="169"/>
        <end position="192"/>
    </location>
</feature>
<evidence type="ECO:0000256" key="2">
    <source>
        <dbReference type="ARBA" id="ARBA00022448"/>
    </source>
</evidence>
<name>A0AAD5VVH0_9AGAR</name>
<evidence type="ECO:0000313" key="11">
    <source>
        <dbReference type="Proteomes" id="UP001213000"/>
    </source>
</evidence>
<evidence type="ECO:0000256" key="4">
    <source>
        <dbReference type="ARBA" id="ARBA00022989"/>
    </source>
</evidence>
<evidence type="ECO:0000256" key="6">
    <source>
        <dbReference type="ARBA" id="ARBA00023136"/>
    </source>
</evidence>
<feature type="transmembrane region" description="Helical" evidence="8">
    <location>
        <begin position="204"/>
        <end position="228"/>
    </location>
</feature>
<dbReference type="PANTHER" id="PTHR32468">
    <property type="entry name" value="CATION/H + ANTIPORTER"/>
    <property type="match status" value="1"/>
</dbReference>
<keyword evidence="3 8" id="KW-0812">Transmembrane</keyword>
<feature type="transmembrane region" description="Helical" evidence="8">
    <location>
        <begin position="133"/>
        <end position="157"/>
    </location>
</feature>
<feature type="transmembrane region" description="Helical" evidence="8">
    <location>
        <begin position="419"/>
        <end position="441"/>
    </location>
</feature>
<proteinExistence type="predicted"/>
<reference evidence="10" key="1">
    <citation type="submission" date="2022-07" db="EMBL/GenBank/DDBJ databases">
        <title>Genome Sequence of Leucocoprinus birnbaumii.</title>
        <authorList>
            <person name="Buettner E."/>
        </authorList>
    </citation>
    <scope>NUCLEOTIDE SEQUENCE</scope>
    <source>
        <strain evidence="10">VT141</strain>
    </source>
</reference>
<feature type="transmembrane region" description="Helical" evidence="8">
    <location>
        <begin position="275"/>
        <end position="295"/>
    </location>
</feature>
<evidence type="ECO:0000256" key="1">
    <source>
        <dbReference type="ARBA" id="ARBA00004141"/>
    </source>
</evidence>
<comment type="caution">
    <text evidence="10">The sequence shown here is derived from an EMBL/GenBank/DDBJ whole genome shotgun (WGS) entry which is preliminary data.</text>
</comment>
<dbReference type="GO" id="GO:0016020">
    <property type="term" value="C:membrane"/>
    <property type="evidence" value="ECO:0007669"/>
    <property type="project" value="UniProtKB-SubCell"/>
</dbReference>
<feature type="compositionally biased region" description="Low complexity" evidence="7">
    <location>
        <begin position="502"/>
        <end position="511"/>
    </location>
</feature>
<dbReference type="EMBL" id="JANIEX010000322">
    <property type="protein sequence ID" value="KAJ3568823.1"/>
    <property type="molecule type" value="Genomic_DNA"/>
</dbReference>
<evidence type="ECO:0000256" key="3">
    <source>
        <dbReference type="ARBA" id="ARBA00022692"/>
    </source>
</evidence>
<keyword evidence="2" id="KW-0813">Transport</keyword>
<keyword evidence="11" id="KW-1185">Reference proteome</keyword>
<protein>
    <recommendedName>
        <fullName evidence="9">Cation/H+ exchanger transmembrane domain-containing protein</fullName>
    </recommendedName>
</protein>
<feature type="transmembrane region" description="Helical" evidence="8">
    <location>
        <begin position="234"/>
        <end position="254"/>
    </location>
</feature>
<feature type="transmembrane region" description="Helical" evidence="8">
    <location>
        <begin position="328"/>
        <end position="349"/>
    </location>
</feature>
<feature type="compositionally biased region" description="Basic and acidic residues" evidence="7">
    <location>
        <begin position="512"/>
        <end position="521"/>
    </location>
</feature>
<comment type="subcellular location">
    <subcellularLocation>
        <location evidence="1">Membrane</location>
        <topology evidence="1">Multi-pass membrane protein</topology>
    </subcellularLocation>
</comment>
<dbReference type="PANTHER" id="PTHR32468:SF0">
    <property type="entry name" value="K(+)_H(+) ANTIPORTER 1"/>
    <property type="match status" value="1"/>
</dbReference>
<feature type="region of interest" description="Disordered" evidence="7">
    <location>
        <begin position="497"/>
        <end position="539"/>
    </location>
</feature>
<feature type="domain" description="Cation/H+ exchanger transmembrane" evidence="9">
    <location>
        <begin position="55"/>
        <end position="437"/>
    </location>
</feature>
<feature type="transmembrane region" description="Helical" evidence="8">
    <location>
        <begin position="43"/>
        <end position="63"/>
    </location>
</feature>
<dbReference type="InterPro" id="IPR050794">
    <property type="entry name" value="CPA2_transporter"/>
</dbReference>
<dbReference type="GO" id="GO:1902600">
    <property type="term" value="P:proton transmembrane transport"/>
    <property type="evidence" value="ECO:0007669"/>
    <property type="project" value="InterPro"/>
</dbReference>
<dbReference type="Pfam" id="PF00999">
    <property type="entry name" value="Na_H_Exchanger"/>
    <property type="match status" value="1"/>
</dbReference>
<sequence length="896" mass="96263">MGQFSRELLAVSSQIFSRAAPEQGGVISGANPASYNASDPFPLWVIQVVLILFMTHALSLLLGRLRQPRVISEIIGGIILGPTVMGRIPNFQNRIFPNDSMPLLGLTSTVGLVFYLFLVGLEIDTRVIKRNAGASAVVSIAGLIVPLGLGAALAIGIYHEFVDQSKVDFGLFVLFVAVAVGITAFPVLCRILTALKLLDTTVGIVALSAGVGNDIVGWILLALTVALLNASSGLTALWVLLCCVGYIIFLLYPVRWAYKWLARRTGSIEQGSPTAAMMSITLVIVLVSAFFTDIIGVHPIFGGFLAGLIIPHDNGYAISLVEKQEDIVTMLLLPIYFTLSGLRTNLGLLDNGITWGYTILICVVSFVSKFTACGVTALVGKFNWRESGAIGALMSCKGLVELIVLNIGLQAGVLDTRTFSMFIVHALIVTFMTTPLVLMFYPERVRVHEGETLRGNQPGLEESRPRPSSSGDGFKTRISFVLDKIDQLPATMMLSQLIKNNPSMSTPTPSRSTDEKDDHQESSGAAELYGTPSPSQSPPIHIDALRLVELTTRTSAVLKSQEAESLLHNDPVVSIFRTFGGLNKLEISATLSVVDQAEYPDAVARRAQESESQLIVLPWSRGSASVYESDVQNTARNPFDGVFHKSNVHIQDQTSSVVYSEFIRGVFLKSPSDVALFVDRGFSGESGSAEHHLFLPFFGGPDDRLVLTFLVQLCHNPLVTATVVRIIKTEELSPISTIAEAKAAIAANTLAHTTIATADTVYGNQTTQTRLASSTADSIIWDKYTTASDTRGSALTSALSRINFGVESSTTPLRAVVDLSLTTVTQNSNKSVTICLGRSRRMAVESHKPELQQIINEAGGFVGSSVPKTLGDVGAAIVAKGIHTNLLVMQAAIENS</sequence>
<feature type="transmembrane region" description="Helical" evidence="8">
    <location>
        <begin position="100"/>
        <end position="121"/>
    </location>
</feature>
<evidence type="ECO:0000259" key="9">
    <source>
        <dbReference type="Pfam" id="PF00999"/>
    </source>
</evidence>
<organism evidence="10 11">
    <name type="scientific">Leucocoprinus birnbaumii</name>
    <dbReference type="NCBI Taxonomy" id="56174"/>
    <lineage>
        <taxon>Eukaryota</taxon>
        <taxon>Fungi</taxon>
        <taxon>Dikarya</taxon>
        <taxon>Basidiomycota</taxon>
        <taxon>Agaricomycotina</taxon>
        <taxon>Agaricomycetes</taxon>
        <taxon>Agaricomycetidae</taxon>
        <taxon>Agaricales</taxon>
        <taxon>Agaricineae</taxon>
        <taxon>Agaricaceae</taxon>
        <taxon>Leucocoprinus</taxon>
    </lineage>
</organism>
<keyword evidence="6 8" id="KW-0472">Membrane</keyword>
<evidence type="ECO:0000256" key="8">
    <source>
        <dbReference type="SAM" id="Phobius"/>
    </source>
</evidence>